<dbReference type="RefSeq" id="WP_249287399.1">
    <property type="nucleotide sequence ID" value="NZ_JACRWC010000106.1"/>
</dbReference>
<feature type="domain" description="L,D-TPase catalytic" evidence="7">
    <location>
        <begin position="339"/>
        <end position="459"/>
    </location>
</feature>
<feature type="active site" description="Proton donor/acceptor" evidence="6">
    <location>
        <position position="414"/>
    </location>
</feature>
<evidence type="ECO:0000256" key="3">
    <source>
        <dbReference type="ARBA" id="ARBA00022960"/>
    </source>
</evidence>
<protein>
    <submittedName>
        <fullName evidence="8">L,D-transpeptidase/peptidoglycan binding protein</fullName>
    </submittedName>
</protein>
<comment type="caution">
    <text evidence="8">The sequence shown here is derived from an EMBL/GenBank/DDBJ whole genome shotgun (WGS) entry which is preliminary data.</text>
</comment>
<dbReference type="GO" id="GO:0008360">
    <property type="term" value="P:regulation of cell shape"/>
    <property type="evidence" value="ECO:0007669"/>
    <property type="project" value="UniProtKB-UniRule"/>
</dbReference>
<sequence>MKKTLIIITAVIACIIVAIAGLILAYTRSSDYTADHLPQKTSINGVDCSNLTYDEAFSQLSDEWNKKTLTVVGSLNDKLAEFTHFDCTYDIAGQIRSIKEKHLLTAAMSHYLRTPFSVKIPMTIKTCGDSFKEQVMNSEFLNNPNAKASTDAYVDLSDPDFPIIPEKMGTAIDKDRFFQAMLEQIQSGNLQMIYDEKKYNDIPKVTSDDENLIKYQEFCKKYLGQKIDYELGEDSFTVSVEELSTMFDSSLSGKASTEGVKEYVKQLAEKYNTVGIERTFETLAGKKITVKGGTYGWKIDQEKEAEQLTKDLESHKDVKREPIYSKKGYGTYSRLLGNTYADVDFSRQEVRFYRDGVLKFSCSVVTGNQARGDATPTGTYFIMNKLRNVILKGDDYESPVSYWMGITPTGIGFHDASWRSSFGGSIWRTNGSHGCVNMPTGRIPEFYRQAEVGMPVVMHY</sequence>
<evidence type="ECO:0000313" key="9">
    <source>
        <dbReference type="Proteomes" id="UP000644115"/>
    </source>
</evidence>
<dbReference type="GO" id="GO:0016740">
    <property type="term" value="F:transferase activity"/>
    <property type="evidence" value="ECO:0007669"/>
    <property type="project" value="UniProtKB-KW"/>
</dbReference>
<organism evidence="8 9">
    <name type="scientific">Lentihominibacter faecis</name>
    <dbReference type="NCBI Taxonomy" id="2764712"/>
    <lineage>
        <taxon>Bacteria</taxon>
        <taxon>Bacillati</taxon>
        <taxon>Bacillota</taxon>
        <taxon>Clostridia</taxon>
        <taxon>Peptostreptococcales</taxon>
        <taxon>Anaerovoracaceae</taxon>
        <taxon>Lentihominibacter</taxon>
    </lineage>
</organism>
<dbReference type="Proteomes" id="UP000644115">
    <property type="component" value="Unassembled WGS sequence"/>
</dbReference>
<dbReference type="GO" id="GO:0071972">
    <property type="term" value="F:peptidoglycan L,D-transpeptidase activity"/>
    <property type="evidence" value="ECO:0007669"/>
    <property type="project" value="TreeGrafter"/>
</dbReference>
<dbReference type="Pfam" id="PF03734">
    <property type="entry name" value="YkuD"/>
    <property type="match status" value="1"/>
</dbReference>
<dbReference type="GO" id="GO:0071555">
    <property type="term" value="P:cell wall organization"/>
    <property type="evidence" value="ECO:0007669"/>
    <property type="project" value="UniProtKB-UniRule"/>
</dbReference>
<dbReference type="AlphaFoldDB" id="A0A923NDI8"/>
<dbReference type="SUPFAM" id="SSF143985">
    <property type="entry name" value="L,D-transpeptidase pre-catalytic domain-like"/>
    <property type="match status" value="1"/>
</dbReference>
<feature type="active site" description="Nucleophile" evidence="6">
    <location>
        <position position="435"/>
    </location>
</feature>
<evidence type="ECO:0000256" key="5">
    <source>
        <dbReference type="ARBA" id="ARBA00023316"/>
    </source>
</evidence>
<dbReference type="Pfam" id="PF12229">
    <property type="entry name" value="PG_binding_4"/>
    <property type="match status" value="1"/>
</dbReference>
<dbReference type="GO" id="GO:0005576">
    <property type="term" value="C:extracellular region"/>
    <property type="evidence" value="ECO:0007669"/>
    <property type="project" value="TreeGrafter"/>
</dbReference>
<comment type="pathway">
    <text evidence="1 6">Cell wall biogenesis; peptidoglycan biosynthesis.</text>
</comment>
<evidence type="ECO:0000256" key="2">
    <source>
        <dbReference type="ARBA" id="ARBA00022679"/>
    </source>
</evidence>
<proteinExistence type="predicted"/>
<keyword evidence="4 6" id="KW-0573">Peptidoglycan synthesis</keyword>
<dbReference type="Gene3D" id="2.40.440.10">
    <property type="entry name" value="L,D-transpeptidase catalytic domain-like"/>
    <property type="match status" value="1"/>
</dbReference>
<dbReference type="InterPro" id="IPR005490">
    <property type="entry name" value="LD_TPept_cat_dom"/>
</dbReference>
<keyword evidence="5 6" id="KW-0961">Cell wall biogenesis/degradation</keyword>
<dbReference type="Gene3D" id="3.10.20.800">
    <property type="match status" value="1"/>
</dbReference>
<evidence type="ECO:0000256" key="6">
    <source>
        <dbReference type="PROSITE-ProRule" id="PRU01373"/>
    </source>
</evidence>
<dbReference type="PANTHER" id="PTHR30582">
    <property type="entry name" value="L,D-TRANSPEPTIDASE"/>
    <property type="match status" value="1"/>
</dbReference>
<dbReference type="SUPFAM" id="SSF141523">
    <property type="entry name" value="L,D-transpeptidase catalytic domain-like"/>
    <property type="match status" value="1"/>
</dbReference>
<reference evidence="8" key="1">
    <citation type="submission" date="2020-08" db="EMBL/GenBank/DDBJ databases">
        <authorList>
            <person name="Liu C."/>
            <person name="Sun Q."/>
        </authorList>
    </citation>
    <scope>NUCLEOTIDE SEQUENCE</scope>
    <source>
        <strain evidence="8">BX16</strain>
    </source>
</reference>
<name>A0A923NDI8_9FIRM</name>
<dbReference type="GO" id="GO:0018104">
    <property type="term" value="P:peptidoglycan-protein cross-linking"/>
    <property type="evidence" value="ECO:0007669"/>
    <property type="project" value="TreeGrafter"/>
</dbReference>
<dbReference type="PROSITE" id="PS52029">
    <property type="entry name" value="LD_TPASE"/>
    <property type="match status" value="1"/>
</dbReference>
<evidence type="ECO:0000256" key="1">
    <source>
        <dbReference type="ARBA" id="ARBA00004752"/>
    </source>
</evidence>
<dbReference type="InterPro" id="IPR022029">
    <property type="entry name" value="YoaR-like_PG-bd"/>
</dbReference>
<evidence type="ECO:0000313" key="8">
    <source>
        <dbReference type="EMBL" id="MBC6000049.1"/>
    </source>
</evidence>
<dbReference type="InterPro" id="IPR038054">
    <property type="entry name" value="LD_TPept-like_central_sf"/>
</dbReference>
<accession>A0A923NDI8</accession>
<dbReference type="CDD" id="cd16913">
    <property type="entry name" value="YkuD_like"/>
    <property type="match status" value="1"/>
</dbReference>
<keyword evidence="2" id="KW-0808">Transferase</keyword>
<evidence type="ECO:0000259" key="7">
    <source>
        <dbReference type="PROSITE" id="PS52029"/>
    </source>
</evidence>
<dbReference type="PANTHER" id="PTHR30582:SF33">
    <property type="entry name" value="EXPORTED PROTEIN"/>
    <property type="match status" value="1"/>
</dbReference>
<keyword evidence="9" id="KW-1185">Reference proteome</keyword>
<dbReference type="InterPro" id="IPR050979">
    <property type="entry name" value="LD-transpeptidase"/>
</dbReference>
<evidence type="ECO:0000256" key="4">
    <source>
        <dbReference type="ARBA" id="ARBA00022984"/>
    </source>
</evidence>
<dbReference type="EMBL" id="JACRWC010000106">
    <property type="protein sequence ID" value="MBC6000049.1"/>
    <property type="molecule type" value="Genomic_DNA"/>
</dbReference>
<keyword evidence="3 6" id="KW-0133">Cell shape</keyword>
<dbReference type="InterPro" id="IPR038063">
    <property type="entry name" value="Transpep_catalytic_dom"/>
</dbReference>
<gene>
    <name evidence="8" type="ORF">H8876_08560</name>
</gene>